<protein>
    <submittedName>
        <fullName evidence="4">50S ribosome-binding GTPase</fullName>
    </submittedName>
</protein>
<dbReference type="InterPro" id="IPR006073">
    <property type="entry name" value="GTP-bd"/>
</dbReference>
<keyword evidence="2" id="KW-0812">Transmembrane</keyword>
<feature type="region of interest" description="Disordered" evidence="1">
    <location>
        <begin position="342"/>
        <end position="361"/>
    </location>
</feature>
<dbReference type="Proteomes" id="UP001499938">
    <property type="component" value="Unassembled WGS sequence"/>
</dbReference>
<organism evidence="4 5">
    <name type="scientific">Nostocoides veronense</name>
    <dbReference type="NCBI Taxonomy" id="330836"/>
    <lineage>
        <taxon>Bacteria</taxon>
        <taxon>Bacillati</taxon>
        <taxon>Actinomycetota</taxon>
        <taxon>Actinomycetes</taxon>
        <taxon>Micrococcales</taxon>
        <taxon>Intrasporangiaceae</taxon>
        <taxon>Nostocoides</taxon>
    </lineage>
</organism>
<accession>A0ABN2M579</accession>
<feature type="domain" description="G" evidence="3">
    <location>
        <begin position="64"/>
        <end position="198"/>
    </location>
</feature>
<dbReference type="PANTHER" id="PTHR42698">
    <property type="entry name" value="GTPASE ERA"/>
    <property type="match status" value="1"/>
</dbReference>
<evidence type="ECO:0000313" key="5">
    <source>
        <dbReference type="Proteomes" id="UP001499938"/>
    </source>
</evidence>
<evidence type="ECO:0000313" key="4">
    <source>
        <dbReference type="EMBL" id="GAA1810177.1"/>
    </source>
</evidence>
<keyword evidence="5" id="KW-1185">Reference proteome</keyword>
<dbReference type="EMBL" id="BAAAPO010000068">
    <property type="protein sequence ID" value="GAA1810177.1"/>
    <property type="molecule type" value="Genomic_DNA"/>
</dbReference>
<evidence type="ECO:0000256" key="2">
    <source>
        <dbReference type="SAM" id="Phobius"/>
    </source>
</evidence>
<dbReference type="Pfam" id="PF01926">
    <property type="entry name" value="MMR_HSR1"/>
    <property type="match status" value="1"/>
</dbReference>
<evidence type="ECO:0000256" key="1">
    <source>
        <dbReference type="SAM" id="MobiDB-lite"/>
    </source>
</evidence>
<keyword evidence="2" id="KW-1133">Transmembrane helix</keyword>
<feature type="transmembrane region" description="Helical" evidence="2">
    <location>
        <begin position="472"/>
        <end position="497"/>
    </location>
</feature>
<keyword evidence="2" id="KW-0472">Membrane</keyword>
<sequence length="549" mass="58291">MSAMKLGRGRSGVTAADLTEHADALTKALDAGGAELDPTAAAAAHAVTAKVTERMGRSGSHTVVAFAGATGSGKSSLFNAVVGAPVATIGARRPTTSKPTAAIWGDEPAGALLDWLEVPTRHEVAGSAETPLDGLVLLDLPDFDSRETANRVEAERILQLADVFVWVTDPQKYADARLHDDYVAAMTHYDAVTVVVLNQADRLTPSALKECVADLERLLRRDGLPQGKVIATSATTGSGVQSLRDELAKAVDGARAARTRLDADVRAAAQSLQTGVGASEADPTREHHAGLVAALSKAAGIPTVLDAVRRDYQRDAIAATGWPFTRWVRRFRPDPLGRLRLDPKEREALSDPQARRSLGRSSIPVANPAARAAVDLASRRLADSVAAGLPHRWADAIHAAAAPSTDRLADELDQAILSTPLRSRRPVWWTLLGVVQILLALTTLVGLAWTIVEVFFGAQDLIDLPMWHVGPFGLPLVLLVGGLLLGWLLALLSRWFAGIGARRRAARTGKRLDAAIGEVADRVIVEPIAAVLARHKVTRTQLAAASGRR</sequence>
<comment type="caution">
    <text evidence="4">The sequence shown here is derived from an EMBL/GenBank/DDBJ whole genome shotgun (WGS) entry which is preliminary data.</text>
</comment>
<proteinExistence type="predicted"/>
<evidence type="ECO:0000259" key="3">
    <source>
        <dbReference type="Pfam" id="PF01926"/>
    </source>
</evidence>
<dbReference type="Gene3D" id="3.40.50.300">
    <property type="entry name" value="P-loop containing nucleotide triphosphate hydrolases"/>
    <property type="match status" value="1"/>
</dbReference>
<dbReference type="InterPro" id="IPR027417">
    <property type="entry name" value="P-loop_NTPase"/>
</dbReference>
<dbReference type="SUPFAM" id="SSF52540">
    <property type="entry name" value="P-loop containing nucleoside triphosphate hydrolases"/>
    <property type="match status" value="1"/>
</dbReference>
<feature type="transmembrane region" description="Helical" evidence="2">
    <location>
        <begin position="427"/>
        <end position="452"/>
    </location>
</feature>
<name>A0ABN2M579_9MICO</name>
<gene>
    <name evidence="4" type="ORF">GCM10009811_36410</name>
</gene>
<reference evidence="4 5" key="1">
    <citation type="journal article" date="2019" name="Int. J. Syst. Evol. Microbiol.">
        <title>The Global Catalogue of Microorganisms (GCM) 10K type strain sequencing project: providing services to taxonomists for standard genome sequencing and annotation.</title>
        <authorList>
            <consortium name="The Broad Institute Genomics Platform"/>
            <consortium name="The Broad Institute Genome Sequencing Center for Infectious Disease"/>
            <person name="Wu L."/>
            <person name="Ma J."/>
        </authorList>
    </citation>
    <scope>NUCLEOTIDE SEQUENCE [LARGE SCALE GENOMIC DNA]</scope>
    <source>
        <strain evidence="4 5">JCM 15592</strain>
    </source>
</reference>
<dbReference type="InterPro" id="IPR005662">
    <property type="entry name" value="GTPase_Era-like"/>
</dbReference>
<dbReference type="PANTHER" id="PTHR42698:SF1">
    <property type="entry name" value="GTPASE ERA, MITOCHONDRIAL"/>
    <property type="match status" value="1"/>
</dbReference>